<organism evidence="1 2">
    <name type="scientific">Catharanthus roseus</name>
    <name type="common">Madagascar periwinkle</name>
    <name type="synonym">Vinca rosea</name>
    <dbReference type="NCBI Taxonomy" id="4058"/>
    <lineage>
        <taxon>Eukaryota</taxon>
        <taxon>Viridiplantae</taxon>
        <taxon>Streptophyta</taxon>
        <taxon>Embryophyta</taxon>
        <taxon>Tracheophyta</taxon>
        <taxon>Spermatophyta</taxon>
        <taxon>Magnoliopsida</taxon>
        <taxon>eudicotyledons</taxon>
        <taxon>Gunneridae</taxon>
        <taxon>Pentapetalae</taxon>
        <taxon>asterids</taxon>
        <taxon>lamiids</taxon>
        <taxon>Gentianales</taxon>
        <taxon>Apocynaceae</taxon>
        <taxon>Rauvolfioideae</taxon>
        <taxon>Vinceae</taxon>
        <taxon>Catharanthinae</taxon>
        <taxon>Catharanthus</taxon>
    </lineage>
</organism>
<evidence type="ECO:0000313" key="2">
    <source>
        <dbReference type="Proteomes" id="UP001060085"/>
    </source>
</evidence>
<dbReference type="Proteomes" id="UP001060085">
    <property type="component" value="Linkage Group LG04"/>
</dbReference>
<keyword evidence="2" id="KW-1185">Reference proteome</keyword>
<dbReference type="EMBL" id="CM044704">
    <property type="protein sequence ID" value="KAI5669185.1"/>
    <property type="molecule type" value="Genomic_DNA"/>
</dbReference>
<reference evidence="2" key="1">
    <citation type="journal article" date="2023" name="Nat. Plants">
        <title>Single-cell RNA sequencing provides a high-resolution roadmap for understanding the multicellular compartmentation of specialized metabolism.</title>
        <authorList>
            <person name="Sun S."/>
            <person name="Shen X."/>
            <person name="Li Y."/>
            <person name="Li Y."/>
            <person name="Wang S."/>
            <person name="Li R."/>
            <person name="Zhang H."/>
            <person name="Shen G."/>
            <person name="Guo B."/>
            <person name="Wei J."/>
            <person name="Xu J."/>
            <person name="St-Pierre B."/>
            <person name="Chen S."/>
            <person name="Sun C."/>
        </authorList>
    </citation>
    <scope>NUCLEOTIDE SEQUENCE [LARGE SCALE GENOMIC DNA]</scope>
</reference>
<gene>
    <name evidence="1" type="ORF">M9H77_19038</name>
</gene>
<name>A0ACC0B950_CATRO</name>
<proteinExistence type="predicted"/>
<protein>
    <submittedName>
        <fullName evidence="1">Uncharacterized protein</fullName>
    </submittedName>
</protein>
<comment type="caution">
    <text evidence="1">The sequence shown here is derived from an EMBL/GenBank/DDBJ whole genome shotgun (WGS) entry which is preliminary data.</text>
</comment>
<accession>A0ACC0B950</accession>
<evidence type="ECO:0000313" key="1">
    <source>
        <dbReference type="EMBL" id="KAI5669185.1"/>
    </source>
</evidence>
<sequence length="412" mass="46166">MEAVQVEELTSGASGRIIPVFQNLRRSFFSYDAINRALILIRSLFLWILLLILPRRHRSSSSSPPSSPRSSDSASTATVFIKKRKFALRRDEDDTLRRRALAEALRMIVDENDVESENESGIGNSRCLWKTSLFYGVRRNALFCRSWLPVSGELKGIMIIIHGLNEHSGRYAHFARQLNSCNFGVYAMDWIGHGGSDGLHGYVPSLDHVVADTGAFLEKIKLENPSIPCFLFGHSTGGAVVLKAASYPHIEKMLEGIILTSPALRVKPAHPIVGAVAPLFSLVAPRYQFKGSHKRGIPVSRDPAALHAKYSDPLVYTGPMRVRTGHEILRISSHLMRNFKYVTVPFFVLHGTADRVTDPLASKDLYDEAASEFKEIKLYDGFLHDLLFEPERDEIAQDIIDWMEKKLSAGKH</sequence>